<dbReference type="OrthoDB" id="74286at2"/>
<dbReference type="EMBL" id="NHMK01000020">
    <property type="protein sequence ID" value="OWL95028.1"/>
    <property type="molecule type" value="Genomic_DNA"/>
</dbReference>
<dbReference type="RefSeq" id="WP_088249117.1">
    <property type="nucleotide sequence ID" value="NZ_NHMK01000020.1"/>
</dbReference>
<organism evidence="2 3">
    <name type="scientific">Deinococcus indicus</name>
    <dbReference type="NCBI Taxonomy" id="223556"/>
    <lineage>
        <taxon>Bacteria</taxon>
        <taxon>Thermotogati</taxon>
        <taxon>Deinococcota</taxon>
        <taxon>Deinococci</taxon>
        <taxon>Deinococcales</taxon>
        <taxon>Deinococcaceae</taxon>
        <taxon>Deinococcus</taxon>
    </lineage>
</organism>
<keyword evidence="1" id="KW-0812">Transmembrane</keyword>
<keyword evidence="3" id="KW-1185">Reference proteome</keyword>
<accession>A0A246BIE2</accession>
<keyword evidence="1" id="KW-1133">Transmembrane helix</keyword>
<keyword evidence="1" id="KW-0472">Membrane</keyword>
<dbReference type="Proteomes" id="UP000197208">
    <property type="component" value="Unassembled WGS sequence"/>
</dbReference>
<reference evidence="2 3" key="1">
    <citation type="submission" date="2017-05" db="EMBL/GenBank/DDBJ databases">
        <title>De novo genome assembly of Deniococcus indicus strain DR1.</title>
        <authorList>
            <person name="Chauhan D."/>
            <person name="Yennamalli R.M."/>
            <person name="Priyadarshini R."/>
        </authorList>
    </citation>
    <scope>NUCLEOTIDE SEQUENCE [LARGE SCALE GENOMIC DNA]</scope>
    <source>
        <strain evidence="2 3">DR1</strain>
    </source>
</reference>
<evidence type="ECO:0000313" key="3">
    <source>
        <dbReference type="Proteomes" id="UP000197208"/>
    </source>
</evidence>
<name>A0A246BIE2_9DEIO</name>
<protein>
    <submittedName>
        <fullName evidence="2">Uncharacterized protein</fullName>
    </submittedName>
</protein>
<proteinExistence type="predicted"/>
<gene>
    <name evidence="2" type="ORF">CBQ26_13315</name>
</gene>
<comment type="caution">
    <text evidence="2">The sequence shown here is derived from an EMBL/GenBank/DDBJ whole genome shotgun (WGS) entry which is preliminary data.</text>
</comment>
<feature type="transmembrane region" description="Helical" evidence="1">
    <location>
        <begin position="36"/>
        <end position="52"/>
    </location>
</feature>
<evidence type="ECO:0000256" key="1">
    <source>
        <dbReference type="SAM" id="Phobius"/>
    </source>
</evidence>
<evidence type="ECO:0000313" key="2">
    <source>
        <dbReference type="EMBL" id="OWL95028.1"/>
    </source>
</evidence>
<dbReference type="AlphaFoldDB" id="A0A246BIE2"/>
<sequence length="67" mass="7225">MQRPVGLLLIAVVVIMLALAGNSIWRNAPLDSTWSLFLGGVITAALGVPEVLNRRKEKSAPEQQGEE</sequence>